<dbReference type="AlphaFoldDB" id="A0A1F6DES8"/>
<dbReference type="STRING" id="1798492.A3C89_03090"/>
<gene>
    <name evidence="2" type="ORF">A3C89_03090</name>
</gene>
<feature type="transmembrane region" description="Helical" evidence="1">
    <location>
        <begin position="98"/>
        <end position="118"/>
    </location>
</feature>
<comment type="caution">
    <text evidence="2">The sequence shown here is derived from an EMBL/GenBank/DDBJ whole genome shotgun (WGS) entry which is preliminary data.</text>
</comment>
<protein>
    <submittedName>
        <fullName evidence="2">Uncharacterized protein</fullName>
    </submittedName>
</protein>
<sequence>MFFSQPFILASDFIQHVMLLVSCGIVTLGYCMYRDTIRAQHRTLLMVVVIAAFWIVMEYFVPVKLLQFHLYTHIPLILALIAYLYRIDLTDMPPSFMVLRRIIVVATLVPAGIDIVQISLMAQEPRLLRSLLKTIEVFGLYVFVVQFARHYRMQHEATIFNLTPVKRFATQAVVALMLFFVSAPSVGAFSLTTRIGDQSTELKAGDRLYFDVEIKWPENDRRQDLRVEYQILSDGQIIASEKVLRAVETQASFLDYIVVPQNALEGMKELNVFIETYDQSLSENISATFYVASSENKMLVYFIILACAIALVIMLVIVQIAMIMRTQKALQAHPA</sequence>
<keyword evidence="1" id="KW-0812">Transmembrane</keyword>
<evidence type="ECO:0000313" key="3">
    <source>
        <dbReference type="Proteomes" id="UP000178794"/>
    </source>
</evidence>
<keyword evidence="1" id="KW-0472">Membrane</keyword>
<organism evidence="2 3">
    <name type="scientific">Candidatus Kaiserbacteria bacterium RIFCSPHIGHO2_02_FULL_50_50</name>
    <dbReference type="NCBI Taxonomy" id="1798492"/>
    <lineage>
        <taxon>Bacteria</taxon>
        <taxon>Candidatus Kaiseribacteriota</taxon>
    </lineage>
</organism>
<feature type="transmembrane region" description="Helical" evidence="1">
    <location>
        <begin position="168"/>
        <end position="191"/>
    </location>
</feature>
<reference evidence="2 3" key="1">
    <citation type="journal article" date="2016" name="Nat. Commun.">
        <title>Thousands of microbial genomes shed light on interconnected biogeochemical processes in an aquifer system.</title>
        <authorList>
            <person name="Anantharaman K."/>
            <person name="Brown C.T."/>
            <person name="Hug L.A."/>
            <person name="Sharon I."/>
            <person name="Castelle C.J."/>
            <person name="Probst A.J."/>
            <person name="Thomas B.C."/>
            <person name="Singh A."/>
            <person name="Wilkins M.J."/>
            <person name="Karaoz U."/>
            <person name="Brodie E.L."/>
            <person name="Williams K.H."/>
            <person name="Hubbard S.S."/>
            <person name="Banfield J.F."/>
        </authorList>
    </citation>
    <scope>NUCLEOTIDE SEQUENCE [LARGE SCALE GENOMIC DNA]</scope>
</reference>
<feature type="transmembrane region" description="Helical" evidence="1">
    <location>
        <begin position="44"/>
        <end position="62"/>
    </location>
</feature>
<accession>A0A1F6DES8</accession>
<evidence type="ECO:0000313" key="2">
    <source>
        <dbReference type="EMBL" id="OGG59901.1"/>
    </source>
</evidence>
<dbReference type="Proteomes" id="UP000178794">
    <property type="component" value="Unassembled WGS sequence"/>
</dbReference>
<evidence type="ECO:0000256" key="1">
    <source>
        <dbReference type="SAM" id="Phobius"/>
    </source>
</evidence>
<dbReference type="EMBL" id="MFLF01000012">
    <property type="protein sequence ID" value="OGG59901.1"/>
    <property type="molecule type" value="Genomic_DNA"/>
</dbReference>
<feature type="transmembrane region" description="Helical" evidence="1">
    <location>
        <begin position="13"/>
        <end position="32"/>
    </location>
</feature>
<feature type="transmembrane region" description="Helical" evidence="1">
    <location>
        <begin position="68"/>
        <end position="86"/>
    </location>
</feature>
<name>A0A1F6DES8_9BACT</name>
<keyword evidence="1" id="KW-1133">Transmembrane helix</keyword>
<proteinExistence type="predicted"/>
<feature type="transmembrane region" description="Helical" evidence="1">
    <location>
        <begin position="298"/>
        <end position="318"/>
    </location>
</feature>